<dbReference type="PANTHER" id="PTHR32089:SF119">
    <property type="entry name" value="METHYL-ACCEPTING CHEMOTAXIS PROTEIN CTPL"/>
    <property type="match status" value="1"/>
</dbReference>
<keyword evidence="4 9" id="KW-1133">Transmembrane helix</keyword>
<dbReference type="CDD" id="cd06225">
    <property type="entry name" value="HAMP"/>
    <property type="match status" value="1"/>
</dbReference>
<dbReference type="InterPro" id="IPR004090">
    <property type="entry name" value="Chemotax_Me-accpt_rcpt"/>
</dbReference>
<dbReference type="GO" id="GO:0005886">
    <property type="term" value="C:plasma membrane"/>
    <property type="evidence" value="ECO:0007669"/>
    <property type="project" value="UniProtKB-SubCell"/>
</dbReference>
<proteinExistence type="inferred from homology"/>
<dbReference type="PRINTS" id="PR00260">
    <property type="entry name" value="CHEMTRNSDUCR"/>
</dbReference>
<evidence type="ECO:0000256" key="1">
    <source>
        <dbReference type="ARBA" id="ARBA00004429"/>
    </source>
</evidence>
<keyword evidence="3 9" id="KW-0812">Transmembrane</keyword>
<feature type="domain" description="HAMP" evidence="12">
    <location>
        <begin position="309"/>
        <end position="363"/>
    </location>
</feature>
<dbReference type="Pfam" id="PF00672">
    <property type="entry name" value="HAMP"/>
    <property type="match status" value="1"/>
</dbReference>
<keyword evidence="6 8" id="KW-0807">Transducer</keyword>
<evidence type="ECO:0000256" key="7">
    <source>
        <dbReference type="ARBA" id="ARBA00029447"/>
    </source>
</evidence>
<dbReference type="SUPFAM" id="SSF103190">
    <property type="entry name" value="Sensory domain-like"/>
    <property type="match status" value="1"/>
</dbReference>
<feature type="domain" description="T-SNARE coiled-coil homology" evidence="11">
    <location>
        <begin position="555"/>
        <end position="617"/>
    </location>
</feature>
<comment type="similarity">
    <text evidence="7">Belongs to the methyl-accepting chemotaxis (MCP) protein family.</text>
</comment>
<dbReference type="PROSITE" id="PS50885">
    <property type="entry name" value="HAMP"/>
    <property type="match status" value="1"/>
</dbReference>
<dbReference type="AlphaFoldDB" id="A0A0M2V3M1"/>
<name>A0A0M2V3M1_9GAMM</name>
<feature type="domain" description="Methyl-accepting transducer" evidence="10">
    <location>
        <begin position="368"/>
        <end position="604"/>
    </location>
</feature>
<dbReference type="Gene3D" id="6.10.340.10">
    <property type="match status" value="1"/>
</dbReference>
<feature type="transmembrane region" description="Helical" evidence="9">
    <location>
        <begin position="15"/>
        <end position="34"/>
    </location>
</feature>
<evidence type="ECO:0000259" key="12">
    <source>
        <dbReference type="PROSITE" id="PS50885"/>
    </source>
</evidence>
<dbReference type="PATRIC" id="fig|336831.14.peg.1787"/>
<evidence type="ECO:0000313" key="13">
    <source>
        <dbReference type="EMBL" id="KKO45009.1"/>
    </source>
</evidence>
<dbReference type="Pfam" id="PF14827">
    <property type="entry name" value="dCache_3"/>
    <property type="match status" value="1"/>
</dbReference>
<evidence type="ECO:0000256" key="8">
    <source>
        <dbReference type="PROSITE-ProRule" id="PRU00284"/>
    </source>
</evidence>
<evidence type="ECO:0000313" key="14">
    <source>
        <dbReference type="Proteomes" id="UP000034228"/>
    </source>
</evidence>
<dbReference type="FunFam" id="1.10.287.950:FF:000001">
    <property type="entry name" value="Methyl-accepting chemotaxis sensory transducer"/>
    <property type="match status" value="1"/>
</dbReference>
<gene>
    <name evidence="13" type="ORF">WG68_12785</name>
</gene>
<dbReference type="GO" id="GO:0006935">
    <property type="term" value="P:chemotaxis"/>
    <property type="evidence" value="ECO:0007669"/>
    <property type="project" value="InterPro"/>
</dbReference>
<dbReference type="InterPro" id="IPR029150">
    <property type="entry name" value="dCache_3"/>
</dbReference>
<evidence type="ECO:0000256" key="4">
    <source>
        <dbReference type="ARBA" id="ARBA00022989"/>
    </source>
</evidence>
<evidence type="ECO:0000259" key="10">
    <source>
        <dbReference type="PROSITE" id="PS50111"/>
    </source>
</evidence>
<dbReference type="InterPro" id="IPR029151">
    <property type="entry name" value="Sensor-like_sf"/>
</dbReference>
<reference evidence="13 14" key="1">
    <citation type="submission" date="2015-03" db="EMBL/GenBank/DDBJ databases">
        <title>Draft genome sequences of two protease-producing strains of Arsukibacterium isolated from two cold and alkaline environments.</title>
        <authorList>
            <person name="Lylloff J.E."/>
            <person name="Skov L.B."/>
            <person name="Jepsen M."/>
            <person name="Hallin P.F."/>
            <person name="Sorensen S.J."/>
            <person name="Stougaard P."/>
            <person name="Glaring M.A."/>
        </authorList>
    </citation>
    <scope>NUCLEOTIDE SEQUENCE [LARGE SCALE GENOMIC DNA]</scope>
    <source>
        <strain evidence="13 14">GCM72</strain>
    </source>
</reference>
<dbReference type="EMBL" id="LAHO01000012">
    <property type="protein sequence ID" value="KKO45009.1"/>
    <property type="molecule type" value="Genomic_DNA"/>
</dbReference>
<evidence type="ECO:0000256" key="5">
    <source>
        <dbReference type="ARBA" id="ARBA00023136"/>
    </source>
</evidence>
<keyword evidence="2" id="KW-1003">Cell membrane</keyword>
<feature type="transmembrane region" description="Helical" evidence="9">
    <location>
        <begin position="287"/>
        <end position="308"/>
    </location>
</feature>
<dbReference type="GO" id="GO:0004888">
    <property type="term" value="F:transmembrane signaling receptor activity"/>
    <property type="evidence" value="ECO:0007669"/>
    <property type="project" value="InterPro"/>
</dbReference>
<dbReference type="GO" id="GO:0007165">
    <property type="term" value="P:signal transduction"/>
    <property type="evidence" value="ECO:0007669"/>
    <property type="project" value="UniProtKB-KW"/>
</dbReference>
<evidence type="ECO:0000256" key="3">
    <source>
        <dbReference type="ARBA" id="ARBA00022692"/>
    </source>
</evidence>
<evidence type="ECO:0000256" key="9">
    <source>
        <dbReference type="SAM" id="Phobius"/>
    </source>
</evidence>
<evidence type="ECO:0000259" key="11">
    <source>
        <dbReference type="PROSITE" id="PS50192"/>
    </source>
</evidence>
<dbReference type="InterPro" id="IPR000727">
    <property type="entry name" value="T_SNARE_dom"/>
</dbReference>
<dbReference type="Pfam" id="PF00015">
    <property type="entry name" value="MCPsignal"/>
    <property type="match status" value="1"/>
</dbReference>
<evidence type="ECO:0000256" key="6">
    <source>
        <dbReference type="ARBA" id="ARBA00023224"/>
    </source>
</evidence>
<dbReference type="Proteomes" id="UP000034228">
    <property type="component" value="Unassembled WGS sequence"/>
</dbReference>
<protein>
    <submittedName>
        <fullName evidence="13">Chemotaxis protein</fullName>
    </submittedName>
</protein>
<dbReference type="InterPro" id="IPR003660">
    <property type="entry name" value="HAMP_dom"/>
</dbReference>
<dbReference type="STRING" id="336831.WG68_12785"/>
<accession>A0A0M2V3M1</accession>
<comment type="subcellular location">
    <subcellularLocation>
        <location evidence="1">Cell inner membrane</location>
        <topology evidence="1">Multi-pass membrane protein</topology>
    </subcellularLocation>
</comment>
<dbReference type="PANTHER" id="PTHR32089">
    <property type="entry name" value="METHYL-ACCEPTING CHEMOTAXIS PROTEIN MCPB"/>
    <property type="match status" value="1"/>
</dbReference>
<organism evidence="13 14">
    <name type="scientific">Arsukibacterium ikkense</name>
    <dbReference type="NCBI Taxonomy" id="336831"/>
    <lineage>
        <taxon>Bacteria</taxon>
        <taxon>Pseudomonadati</taxon>
        <taxon>Pseudomonadota</taxon>
        <taxon>Gammaproteobacteria</taxon>
        <taxon>Chromatiales</taxon>
        <taxon>Chromatiaceae</taxon>
        <taxon>Arsukibacterium</taxon>
    </lineage>
</organism>
<keyword evidence="2" id="KW-0997">Cell inner membrane</keyword>
<keyword evidence="5 9" id="KW-0472">Membrane</keyword>
<keyword evidence="14" id="KW-1185">Reference proteome</keyword>
<dbReference type="PROSITE" id="PS50192">
    <property type="entry name" value="T_SNARE"/>
    <property type="match status" value="1"/>
</dbReference>
<dbReference type="InterPro" id="IPR004089">
    <property type="entry name" value="MCPsignal_dom"/>
</dbReference>
<evidence type="ECO:0000256" key="2">
    <source>
        <dbReference type="ARBA" id="ARBA00022519"/>
    </source>
</evidence>
<dbReference type="SMART" id="SM00283">
    <property type="entry name" value="MA"/>
    <property type="match status" value="1"/>
</dbReference>
<dbReference type="Gene3D" id="1.10.287.950">
    <property type="entry name" value="Methyl-accepting chemotaxis protein"/>
    <property type="match status" value="1"/>
</dbReference>
<dbReference type="OrthoDB" id="9781845at2"/>
<dbReference type="SMART" id="SM00304">
    <property type="entry name" value="HAMP"/>
    <property type="match status" value="2"/>
</dbReference>
<sequence length="640" mass="69012">MLTTLLQNLSIGKRIGFGFILVLVIMAGMIVPVVNHQISSTLHTAEEKELRQLAISAEAQIASEGRLAVALSTFYANIPALQQPLADGERDYLTTQLQPAFAIMREKFGVQQFQIHTPPATSWLRLHRPERFGDDLSGFRQTVVETNRSKQPVQGLEFGVEGLGIRGISPIGLKGAHLGSVEFGMSFGQPFFEQFKLKYNVDLALFLIDGNSFKRFGGSWDGNNLLADSLMQQTLREDIYFSQVSVKSEDYAVLLKAVRDYSGKIIGVLEVSMNRSDYVAALNKARLTTLGISFLAILIGMAIAYMIAKTITTPIKQAVDAMHDIAQGEGDLTRRLPQKGNNEITELAAAFNQFAAKVQAMVQQVRSSVEQISSASEEMSFITDQASKEVVRQQSETAQVATAMNQMTATVQEVANHAALAASSAQQANNETLEGKAVMQQTLNTINALAHEVESGAAVISTLAEESNKIGSVLDVIRGIAEQTNLLALNAAIEAARAGDQGRGFAVVADEVRTLASRTQSSTTEIHAMIERLQTGAKNAVTAMEKGRHQAQNGLNQASQAESSLTTISRSVTNINDMNIQIATAAEEQSSVAEEINRNIVNINQSADATAKGAQQTASAGEELAKLAAQLQSLVGQFKV</sequence>
<dbReference type="CDD" id="cd11386">
    <property type="entry name" value="MCP_signal"/>
    <property type="match status" value="1"/>
</dbReference>
<dbReference type="PROSITE" id="PS50111">
    <property type="entry name" value="CHEMOTAXIS_TRANSDUC_2"/>
    <property type="match status" value="1"/>
</dbReference>
<comment type="caution">
    <text evidence="13">The sequence shown here is derived from an EMBL/GenBank/DDBJ whole genome shotgun (WGS) entry which is preliminary data.</text>
</comment>
<dbReference type="SUPFAM" id="SSF58104">
    <property type="entry name" value="Methyl-accepting chemotaxis protein (MCP) signaling domain"/>
    <property type="match status" value="1"/>
</dbReference>